<dbReference type="InterPro" id="IPR032675">
    <property type="entry name" value="LRR_dom_sf"/>
</dbReference>
<proteinExistence type="predicted"/>
<dbReference type="InterPro" id="IPR026906">
    <property type="entry name" value="LRR_5"/>
</dbReference>
<dbReference type="AlphaFoldDB" id="A2DED4"/>
<reference evidence="1" key="2">
    <citation type="journal article" date="2007" name="Science">
        <title>Draft genome sequence of the sexually transmitted pathogen Trichomonas vaginalis.</title>
        <authorList>
            <person name="Carlton J.M."/>
            <person name="Hirt R.P."/>
            <person name="Silva J.C."/>
            <person name="Delcher A.L."/>
            <person name="Schatz M."/>
            <person name="Zhao Q."/>
            <person name="Wortman J.R."/>
            <person name="Bidwell S.L."/>
            <person name="Alsmark U.C.M."/>
            <person name="Besteiro S."/>
            <person name="Sicheritz-Ponten T."/>
            <person name="Noel C.J."/>
            <person name="Dacks J.B."/>
            <person name="Foster P.G."/>
            <person name="Simillion C."/>
            <person name="Van de Peer Y."/>
            <person name="Miranda-Saavedra D."/>
            <person name="Barton G.J."/>
            <person name="Westrop G.D."/>
            <person name="Mueller S."/>
            <person name="Dessi D."/>
            <person name="Fiori P.L."/>
            <person name="Ren Q."/>
            <person name="Paulsen I."/>
            <person name="Zhang H."/>
            <person name="Bastida-Corcuera F.D."/>
            <person name="Simoes-Barbosa A."/>
            <person name="Brown M.T."/>
            <person name="Hayes R.D."/>
            <person name="Mukherjee M."/>
            <person name="Okumura C.Y."/>
            <person name="Schneider R."/>
            <person name="Smith A.J."/>
            <person name="Vanacova S."/>
            <person name="Villalvazo M."/>
            <person name="Haas B.J."/>
            <person name="Pertea M."/>
            <person name="Feldblyum T.V."/>
            <person name="Utterback T.R."/>
            <person name="Shu C.L."/>
            <person name="Osoegawa K."/>
            <person name="de Jong P.J."/>
            <person name="Hrdy I."/>
            <person name="Horvathova L."/>
            <person name="Zubacova Z."/>
            <person name="Dolezal P."/>
            <person name="Malik S.B."/>
            <person name="Logsdon J.M. Jr."/>
            <person name="Henze K."/>
            <person name="Gupta A."/>
            <person name="Wang C.C."/>
            <person name="Dunne R.L."/>
            <person name="Upcroft J.A."/>
            <person name="Upcroft P."/>
            <person name="White O."/>
            <person name="Salzberg S.L."/>
            <person name="Tang P."/>
            <person name="Chiu C.-H."/>
            <person name="Lee Y.-S."/>
            <person name="Embley T.M."/>
            <person name="Coombs G.H."/>
            <person name="Mottram J.C."/>
            <person name="Tachezy J."/>
            <person name="Fraser-Liggett C.M."/>
            <person name="Johnson P.J."/>
        </authorList>
    </citation>
    <scope>NUCLEOTIDE SEQUENCE [LARGE SCALE GENOMIC DNA]</scope>
    <source>
        <strain evidence="1">G3</strain>
    </source>
</reference>
<dbReference type="RefSeq" id="XP_001582338.1">
    <property type="nucleotide sequence ID" value="XM_001582288.1"/>
</dbReference>
<evidence type="ECO:0000313" key="2">
    <source>
        <dbReference type="Proteomes" id="UP000001542"/>
    </source>
</evidence>
<dbReference type="KEGG" id="tva:5466900"/>
<reference evidence="1" key="1">
    <citation type="submission" date="2006-10" db="EMBL/GenBank/DDBJ databases">
        <authorList>
            <person name="Amadeo P."/>
            <person name="Zhao Q."/>
            <person name="Wortman J."/>
            <person name="Fraser-Liggett C."/>
            <person name="Carlton J."/>
        </authorList>
    </citation>
    <scope>NUCLEOTIDE SEQUENCE</scope>
    <source>
        <strain evidence="1">G3</strain>
    </source>
</reference>
<dbReference type="Proteomes" id="UP000001542">
    <property type="component" value="Unassembled WGS sequence"/>
</dbReference>
<evidence type="ECO:0000313" key="1">
    <source>
        <dbReference type="EMBL" id="EAY21352.1"/>
    </source>
</evidence>
<dbReference type="Gene3D" id="3.80.10.10">
    <property type="entry name" value="Ribonuclease Inhibitor"/>
    <property type="match status" value="1"/>
</dbReference>
<name>A2DED4_TRIV3</name>
<sequence>MSGSAFNQCLNLNTLEVDKANPNFCSINNFIFNKEMTTLVRTPINFKCEMIPNRENIQNLGEFMMSGSTIEEFIGWPNISTIGIYAFHVTRFLRNIDISMTNVTSIPSHCFEVCSQLNRIHLPGNLSSISNNAFIYLHVIRTIYIPLKVDSIEDNSFAYNNCLKMIVYFGTTDFQYRNLSIYCPLLSVARVTITYPSSKFGFLDVQKNAYKNGIIEDICISLQIHYSHNLSYYFFITILNSLL</sequence>
<dbReference type="InParanoid" id="A2DED4"/>
<dbReference type="OrthoDB" id="676979at2759"/>
<keyword evidence="2" id="KW-1185">Reference proteome</keyword>
<dbReference type="OMA" id="WPNISTI"/>
<organism evidence="1 2">
    <name type="scientific">Trichomonas vaginalis (strain ATCC PRA-98 / G3)</name>
    <dbReference type="NCBI Taxonomy" id="412133"/>
    <lineage>
        <taxon>Eukaryota</taxon>
        <taxon>Metamonada</taxon>
        <taxon>Parabasalia</taxon>
        <taxon>Trichomonadida</taxon>
        <taxon>Trichomonadidae</taxon>
        <taxon>Trichomonas</taxon>
    </lineage>
</organism>
<dbReference type="VEuPathDB" id="TrichDB:TVAGG3_0175370"/>
<dbReference type="SUPFAM" id="SSF52058">
    <property type="entry name" value="L domain-like"/>
    <property type="match status" value="1"/>
</dbReference>
<gene>
    <name evidence="1" type="ORF">TVAG_167270</name>
</gene>
<dbReference type="EMBL" id="DS113191">
    <property type="protein sequence ID" value="EAY21352.1"/>
    <property type="molecule type" value="Genomic_DNA"/>
</dbReference>
<accession>A2DED4</accession>
<protein>
    <submittedName>
        <fullName evidence="1">Cell surface protein, putative</fullName>
    </submittedName>
</protein>
<dbReference type="STRING" id="5722.A2DED4"/>
<dbReference type="Pfam" id="PF13306">
    <property type="entry name" value="LRR_5"/>
    <property type="match status" value="1"/>
</dbReference>
<dbReference type="VEuPathDB" id="TrichDB:TVAG_167270"/>